<name>A0AAD5UZ71_9APHY</name>
<evidence type="ECO:0000313" key="4">
    <source>
        <dbReference type="EMBL" id="KAJ3481863.1"/>
    </source>
</evidence>
<feature type="domain" description="DUF6535" evidence="3">
    <location>
        <begin position="79"/>
        <end position="258"/>
    </location>
</feature>
<keyword evidence="2" id="KW-0812">Transmembrane</keyword>
<evidence type="ECO:0000256" key="1">
    <source>
        <dbReference type="SAM" id="MobiDB-lite"/>
    </source>
</evidence>
<sequence>MSAAYELSMQAAGSPSKNVEPEPSDSQNVNNPTNEDPYFKNPVQTTVTEDKVEMPQFEEVCQMYEQYLPKLEMNAPKRWTQLLTVLQKFDDNQSMANNENIDTLLVFAGLFSAILTAFIVEAYKLLQRDTSVDSVQILIQISQQLNSFATYPGYINSTYIPAGPPPFTPALSSLWVNALWFAALIFSLVTVSLGMLVKQWLREYQSNPRVSPEEHRRVRLFRIRGLRKYGVLEIASFLPLLLQIALALFLVGLALFVLNVHWSIGCFVLSLVTIWFVFLGVTTLLPIFSPSCPYKTPFLKSAFFHCRQMLESLYVKAGLMLSKPMAQPGIVPSERRLFVEETDVAQNLALDHEVQLDARDTFRDIKVWEMVTCCIDPDSPLESLEALVAIVEKKHGSPVGPSSNLQACFDEEEWRRLLQSMIMCIRKRFIGAYNTGYQLGTTDIKVLLILRVASTVGGYWLRDMAKSLIEGAFCIPWTCDSLRNLISWRLGFPEAGLSMCIGCDERSFMAKTSHLLDTAAYWASGRSKIPIYNALELCRTVFIFSAQQPQDDREAMKSEILNLTYILADVLTAIPTPSKIWLDDAFWCHCVLNMGMRLHKQIPGIISESLFEALHVHSVKMFDTATSRPRRFRSTLRMGPGDRSQTPVGPNGGIDWKKVLEDYVEVEVRPRGGYDVQWEYWRTRFSCKHRMEFILNFETRWARDIREAVEASQFPPFPGNVS</sequence>
<feature type="transmembrane region" description="Helical" evidence="2">
    <location>
        <begin position="262"/>
        <end position="288"/>
    </location>
</feature>
<keyword evidence="2" id="KW-0472">Membrane</keyword>
<reference evidence="4" key="1">
    <citation type="submission" date="2022-07" db="EMBL/GenBank/DDBJ databases">
        <title>Genome Sequence of Physisporinus lineatus.</title>
        <authorList>
            <person name="Buettner E."/>
        </authorList>
    </citation>
    <scope>NUCLEOTIDE SEQUENCE</scope>
    <source>
        <strain evidence="4">VT162</strain>
    </source>
</reference>
<feature type="transmembrane region" description="Helical" evidence="2">
    <location>
        <begin position="229"/>
        <end position="256"/>
    </location>
</feature>
<dbReference type="Proteomes" id="UP001212997">
    <property type="component" value="Unassembled WGS sequence"/>
</dbReference>
<evidence type="ECO:0000259" key="3">
    <source>
        <dbReference type="Pfam" id="PF20153"/>
    </source>
</evidence>
<dbReference type="InterPro" id="IPR045338">
    <property type="entry name" value="DUF6535"/>
</dbReference>
<feature type="region of interest" description="Disordered" evidence="1">
    <location>
        <begin position="1"/>
        <end position="40"/>
    </location>
</feature>
<keyword evidence="2" id="KW-1133">Transmembrane helix</keyword>
<gene>
    <name evidence="4" type="ORF">NLI96_g7372</name>
</gene>
<protein>
    <recommendedName>
        <fullName evidence="3">DUF6535 domain-containing protein</fullName>
    </recommendedName>
</protein>
<evidence type="ECO:0000256" key="2">
    <source>
        <dbReference type="SAM" id="Phobius"/>
    </source>
</evidence>
<dbReference type="AlphaFoldDB" id="A0AAD5UZ71"/>
<feature type="compositionally biased region" description="Polar residues" evidence="1">
    <location>
        <begin position="24"/>
        <end position="34"/>
    </location>
</feature>
<organism evidence="4 5">
    <name type="scientific">Meripilus lineatus</name>
    <dbReference type="NCBI Taxonomy" id="2056292"/>
    <lineage>
        <taxon>Eukaryota</taxon>
        <taxon>Fungi</taxon>
        <taxon>Dikarya</taxon>
        <taxon>Basidiomycota</taxon>
        <taxon>Agaricomycotina</taxon>
        <taxon>Agaricomycetes</taxon>
        <taxon>Polyporales</taxon>
        <taxon>Meripilaceae</taxon>
        <taxon>Meripilus</taxon>
    </lineage>
</organism>
<dbReference type="Pfam" id="PF20153">
    <property type="entry name" value="DUF6535"/>
    <property type="match status" value="1"/>
</dbReference>
<dbReference type="EMBL" id="JANAWD010000300">
    <property type="protein sequence ID" value="KAJ3481863.1"/>
    <property type="molecule type" value="Genomic_DNA"/>
</dbReference>
<comment type="caution">
    <text evidence="4">The sequence shown here is derived from an EMBL/GenBank/DDBJ whole genome shotgun (WGS) entry which is preliminary data.</text>
</comment>
<proteinExistence type="predicted"/>
<feature type="transmembrane region" description="Helical" evidence="2">
    <location>
        <begin position="104"/>
        <end position="123"/>
    </location>
</feature>
<feature type="transmembrane region" description="Helical" evidence="2">
    <location>
        <begin position="174"/>
        <end position="197"/>
    </location>
</feature>
<evidence type="ECO:0000313" key="5">
    <source>
        <dbReference type="Proteomes" id="UP001212997"/>
    </source>
</evidence>
<keyword evidence="5" id="KW-1185">Reference proteome</keyword>
<accession>A0AAD5UZ71</accession>